<evidence type="ECO:0000313" key="3">
    <source>
        <dbReference type="EMBL" id="ORX07869.1"/>
    </source>
</evidence>
<dbReference type="AlphaFoldDB" id="A0A1X2EP31"/>
<dbReference type="InterPro" id="IPR055765">
    <property type="entry name" value="DUF7341"/>
</dbReference>
<dbReference type="EMBL" id="LQPZ01000008">
    <property type="protein sequence ID" value="ORX07869.1"/>
    <property type="molecule type" value="Genomic_DNA"/>
</dbReference>
<sequence length="214" mass="22791">MRGLSMVVEADGVLGPARDRLTAAVGALTAATVDWVDGRVRSGPSLYVQLCREKAPSLGGALAGGSEGRRFASSRPSAHIDALVLSMNIDDTVRDWSPKGGGTVARLQGLAEHGWRPQDVRLIEDIAGRVESWVAEIKSLLDPSPRFGLPAACPACAVRTVRRRNDVGEMVRQAALQIGPEGCTCQACRHTWPPGQYVFLARLLGFDPPEGVVA</sequence>
<gene>
    <name evidence="3" type="ORF">AWC30_02780</name>
</gene>
<dbReference type="Pfam" id="PF24029">
    <property type="entry name" value="DUF7340"/>
    <property type="match status" value="1"/>
</dbReference>
<proteinExistence type="predicted"/>
<protein>
    <submittedName>
        <fullName evidence="3">Uncharacterized protein</fullName>
    </submittedName>
</protein>
<feature type="domain" description="DUF7341" evidence="2">
    <location>
        <begin position="14"/>
        <end position="141"/>
    </location>
</feature>
<dbReference type="Pfam" id="PF24030">
    <property type="entry name" value="DUF7341"/>
    <property type="match status" value="1"/>
</dbReference>
<accession>A0A1X2EP31</accession>
<evidence type="ECO:0000259" key="1">
    <source>
        <dbReference type="Pfam" id="PF24029"/>
    </source>
</evidence>
<reference evidence="3 4" key="1">
    <citation type="submission" date="2016-01" db="EMBL/GenBank/DDBJ databases">
        <title>The new phylogeny of the genus Mycobacterium.</title>
        <authorList>
            <person name="Tarcisio F."/>
            <person name="Conor M."/>
            <person name="Antonella G."/>
            <person name="Elisabetta G."/>
            <person name="Giulia F.S."/>
            <person name="Sara T."/>
            <person name="Anna F."/>
            <person name="Clotilde B."/>
            <person name="Roberto B."/>
            <person name="Veronica D.S."/>
            <person name="Fabio R."/>
            <person name="Monica P."/>
            <person name="Olivier J."/>
            <person name="Enrico T."/>
            <person name="Nicola S."/>
        </authorList>
    </citation>
    <scope>NUCLEOTIDE SEQUENCE [LARGE SCALE GENOMIC DNA]</scope>
    <source>
        <strain evidence="3 4">DSM 44153</strain>
    </source>
</reference>
<evidence type="ECO:0000259" key="2">
    <source>
        <dbReference type="Pfam" id="PF24030"/>
    </source>
</evidence>
<comment type="caution">
    <text evidence="3">The sequence shown here is derived from an EMBL/GenBank/DDBJ whole genome shotgun (WGS) entry which is preliminary data.</text>
</comment>
<dbReference type="Proteomes" id="UP000193090">
    <property type="component" value="Unassembled WGS sequence"/>
</dbReference>
<dbReference type="InterPro" id="IPR055764">
    <property type="entry name" value="DUF7340"/>
</dbReference>
<keyword evidence="4" id="KW-1185">Reference proteome</keyword>
<name>A0A1X2EP31_9MYCO</name>
<evidence type="ECO:0000313" key="4">
    <source>
        <dbReference type="Proteomes" id="UP000193090"/>
    </source>
</evidence>
<organism evidence="3 4">
    <name type="scientific">Mycolicibacillus trivialis</name>
    <dbReference type="NCBI Taxonomy" id="1798"/>
    <lineage>
        <taxon>Bacteria</taxon>
        <taxon>Bacillati</taxon>
        <taxon>Actinomycetota</taxon>
        <taxon>Actinomycetes</taxon>
        <taxon>Mycobacteriales</taxon>
        <taxon>Mycobacteriaceae</taxon>
        <taxon>Mycolicibacillus</taxon>
    </lineage>
</organism>
<feature type="domain" description="DUF7340" evidence="1">
    <location>
        <begin position="145"/>
        <end position="206"/>
    </location>
</feature>